<dbReference type="PANTHER" id="PTHR11474">
    <property type="entry name" value="TYROSINASE FAMILY MEMBER"/>
    <property type="match status" value="1"/>
</dbReference>
<dbReference type="SUPFAM" id="SSF48056">
    <property type="entry name" value="Di-copper centre-containing domain"/>
    <property type="match status" value="1"/>
</dbReference>
<dbReference type="PRINTS" id="PR00092">
    <property type="entry name" value="TYROSINASE"/>
</dbReference>
<keyword evidence="1" id="KW-0479">Metal-binding</keyword>
<sequence length="321" mass="36589">MRFDITFLASSLVASAYAGCSKTTVRRDWRSLTEAEQSHFIDVQQELWRKSVDPATGLSVYDTNFTLLHRNNTPTSHQVPAFLPWHRLFLRNYEAALRTIDPEISIPYWNWADDNTALSKAAIFSDKAFGGDGQGDDYCVQNGRYANWTLNLGGQFNDTSVNVRHCLRRLWKYGLTAPRTRDPGFAPVPNMEQMNGNASTLAPNYDAFRRWLEPHHGTIHQGVGGFKMDFQGDMTAVENSPNEPVFWLHHAFIDKMWYTFQQESEEAKKAYGGKPNELATLPKSNPLWENGAHLADLMPPWNVTVESAMFADADDFCYMYE</sequence>
<reference evidence="6" key="1">
    <citation type="journal article" date="2019" name="bioRxiv">
        <title>Genomics, evolutionary history and diagnostics of the Alternaria alternata species group including apple and Asian pear pathotypes.</title>
        <authorList>
            <person name="Armitage A.D."/>
            <person name="Cockerton H.M."/>
            <person name="Sreenivasaprasad S."/>
            <person name="Woodhall J.W."/>
            <person name="Lane C.R."/>
            <person name="Harrison R.J."/>
            <person name="Clarkson J.P."/>
        </authorList>
    </citation>
    <scope>NUCLEOTIDE SEQUENCE [LARGE SCALE GENOMIC DNA]</scope>
    <source>
        <strain evidence="6">FERA 1177</strain>
    </source>
</reference>
<dbReference type="PANTHER" id="PTHR11474:SF126">
    <property type="entry name" value="TYROSINASE-LIKE PROTEIN TYR-1-RELATED"/>
    <property type="match status" value="1"/>
</dbReference>
<dbReference type="VEuPathDB" id="FungiDB:CC77DRAFT_1062991"/>
<dbReference type="InterPro" id="IPR002227">
    <property type="entry name" value="Tyrosinase_Cu-bd"/>
</dbReference>
<dbReference type="InterPro" id="IPR050316">
    <property type="entry name" value="Tyrosinase/Hemocyanin"/>
</dbReference>
<comment type="caution">
    <text evidence="5">The sequence shown here is derived from an EMBL/GenBank/DDBJ whole genome shotgun (WGS) entry which is preliminary data.</text>
</comment>
<protein>
    <recommendedName>
        <fullName evidence="4">Tyrosinase copper-binding domain-containing protein</fullName>
    </recommendedName>
</protein>
<keyword evidence="3" id="KW-0732">Signal</keyword>
<accession>A0A4Q4N3U4</accession>
<dbReference type="AlphaFoldDB" id="A0A4Q4N3U4"/>
<evidence type="ECO:0000259" key="4">
    <source>
        <dbReference type="PROSITE" id="PS00497"/>
    </source>
</evidence>
<evidence type="ECO:0000313" key="5">
    <source>
        <dbReference type="EMBL" id="RYN70292.1"/>
    </source>
</evidence>
<feature type="domain" description="Tyrosinase copper-binding" evidence="4">
    <location>
        <begin position="77"/>
        <end position="94"/>
    </location>
</feature>
<evidence type="ECO:0000256" key="3">
    <source>
        <dbReference type="SAM" id="SignalP"/>
    </source>
</evidence>
<dbReference type="Gene3D" id="1.10.1280.10">
    <property type="entry name" value="Di-copper center containing domain from catechol oxidase"/>
    <property type="match status" value="1"/>
</dbReference>
<feature type="chain" id="PRO_5020685503" description="Tyrosinase copper-binding domain-containing protein" evidence="3">
    <location>
        <begin position="19"/>
        <end position="321"/>
    </location>
</feature>
<dbReference type="Pfam" id="PF00264">
    <property type="entry name" value="Tyrosinase"/>
    <property type="match status" value="1"/>
</dbReference>
<dbReference type="GO" id="GO:0046872">
    <property type="term" value="F:metal ion binding"/>
    <property type="evidence" value="ECO:0007669"/>
    <property type="project" value="UniProtKB-KW"/>
</dbReference>
<dbReference type="PROSITE" id="PS00497">
    <property type="entry name" value="TYROSINASE_1"/>
    <property type="match status" value="1"/>
</dbReference>
<dbReference type="GO" id="GO:0016491">
    <property type="term" value="F:oxidoreductase activity"/>
    <property type="evidence" value="ECO:0007669"/>
    <property type="project" value="InterPro"/>
</dbReference>
<keyword evidence="2" id="KW-0186">Copper</keyword>
<dbReference type="Proteomes" id="UP000291422">
    <property type="component" value="Unassembled WGS sequence"/>
</dbReference>
<dbReference type="InterPro" id="IPR008922">
    <property type="entry name" value="Di-copper_centre_dom_sf"/>
</dbReference>
<evidence type="ECO:0000256" key="2">
    <source>
        <dbReference type="ARBA" id="ARBA00023008"/>
    </source>
</evidence>
<name>A0A4Q4N3U4_ALTAL</name>
<evidence type="ECO:0000256" key="1">
    <source>
        <dbReference type="ARBA" id="ARBA00022723"/>
    </source>
</evidence>
<evidence type="ECO:0000313" key="6">
    <source>
        <dbReference type="Proteomes" id="UP000291422"/>
    </source>
</evidence>
<feature type="signal peptide" evidence="3">
    <location>
        <begin position="1"/>
        <end position="18"/>
    </location>
</feature>
<dbReference type="EMBL" id="PDXD01000042">
    <property type="protein sequence ID" value="RYN70292.1"/>
    <property type="molecule type" value="Genomic_DNA"/>
</dbReference>
<proteinExistence type="predicted"/>
<gene>
    <name evidence="5" type="ORF">AA0117_g10692</name>
</gene>
<organism evidence="5 6">
    <name type="scientific">Alternaria alternata</name>
    <name type="common">Alternaria rot fungus</name>
    <name type="synonym">Torula alternata</name>
    <dbReference type="NCBI Taxonomy" id="5599"/>
    <lineage>
        <taxon>Eukaryota</taxon>
        <taxon>Fungi</taxon>
        <taxon>Dikarya</taxon>
        <taxon>Ascomycota</taxon>
        <taxon>Pezizomycotina</taxon>
        <taxon>Dothideomycetes</taxon>
        <taxon>Pleosporomycetidae</taxon>
        <taxon>Pleosporales</taxon>
        <taxon>Pleosporineae</taxon>
        <taxon>Pleosporaceae</taxon>
        <taxon>Alternaria</taxon>
        <taxon>Alternaria sect. Alternaria</taxon>
        <taxon>Alternaria alternata complex</taxon>
    </lineage>
</organism>